<feature type="compositionally biased region" description="Low complexity" evidence="2">
    <location>
        <begin position="1270"/>
        <end position="1282"/>
    </location>
</feature>
<proteinExistence type="predicted"/>
<feature type="compositionally biased region" description="Polar residues" evidence="2">
    <location>
        <begin position="834"/>
        <end position="845"/>
    </location>
</feature>
<feature type="region of interest" description="Disordered" evidence="2">
    <location>
        <begin position="552"/>
        <end position="574"/>
    </location>
</feature>
<evidence type="ECO:0000313" key="4">
    <source>
        <dbReference type="Proteomes" id="UP000198406"/>
    </source>
</evidence>
<keyword evidence="1" id="KW-0175">Coiled coil</keyword>
<feature type="region of interest" description="Disordered" evidence="2">
    <location>
        <begin position="828"/>
        <end position="847"/>
    </location>
</feature>
<dbReference type="OrthoDB" id="49021at2759"/>
<evidence type="ECO:0000313" key="3">
    <source>
        <dbReference type="EMBL" id="GAX10616.1"/>
    </source>
</evidence>
<feature type="coiled-coil region" evidence="1">
    <location>
        <begin position="257"/>
        <end position="344"/>
    </location>
</feature>
<comment type="caution">
    <text evidence="3">The sequence shown here is derived from an EMBL/GenBank/DDBJ whole genome shotgun (WGS) entry which is preliminary data.</text>
</comment>
<feature type="region of interest" description="Disordered" evidence="2">
    <location>
        <begin position="459"/>
        <end position="498"/>
    </location>
</feature>
<feature type="region of interest" description="Disordered" evidence="2">
    <location>
        <begin position="1069"/>
        <end position="1282"/>
    </location>
</feature>
<evidence type="ECO:0000256" key="1">
    <source>
        <dbReference type="SAM" id="Coils"/>
    </source>
</evidence>
<feature type="compositionally biased region" description="Low complexity" evidence="2">
    <location>
        <begin position="1240"/>
        <end position="1261"/>
    </location>
</feature>
<keyword evidence="4" id="KW-1185">Reference proteome</keyword>
<gene>
    <name evidence="3" type="ORF">FisN_14Lh122</name>
</gene>
<feature type="compositionally biased region" description="Polar residues" evidence="2">
    <location>
        <begin position="1148"/>
        <end position="1165"/>
    </location>
</feature>
<protein>
    <submittedName>
        <fullName evidence="3">Uncharacterized protein</fullName>
    </submittedName>
</protein>
<reference evidence="3 4" key="1">
    <citation type="journal article" date="2015" name="Plant Cell">
        <title>Oil accumulation by the oleaginous diatom Fistulifera solaris as revealed by the genome and transcriptome.</title>
        <authorList>
            <person name="Tanaka T."/>
            <person name="Maeda Y."/>
            <person name="Veluchamy A."/>
            <person name="Tanaka M."/>
            <person name="Abida H."/>
            <person name="Marechal E."/>
            <person name="Bowler C."/>
            <person name="Muto M."/>
            <person name="Sunaga Y."/>
            <person name="Tanaka M."/>
            <person name="Yoshino T."/>
            <person name="Taniguchi T."/>
            <person name="Fukuda Y."/>
            <person name="Nemoto M."/>
            <person name="Matsumoto M."/>
            <person name="Wong P.S."/>
            <person name="Aburatani S."/>
            <person name="Fujibuchi W."/>
        </authorList>
    </citation>
    <scope>NUCLEOTIDE SEQUENCE [LARGE SCALE GENOMIC DNA]</scope>
    <source>
        <strain evidence="3 4">JPCC DA0580</strain>
    </source>
</reference>
<evidence type="ECO:0000256" key="2">
    <source>
        <dbReference type="SAM" id="MobiDB-lite"/>
    </source>
</evidence>
<feature type="compositionally biased region" description="Low complexity" evidence="2">
    <location>
        <begin position="36"/>
        <end position="52"/>
    </location>
</feature>
<feature type="compositionally biased region" description="Polar residues" evidence="2">
    <location>
        <begin position="559"/>
        <end position="573"/>
    </location>
</feature>
<feature type="coiled-coil region" evidence="1">
    <location>
        <begin position="635"/>
        <end position="679"/>
    </location>
</feature>
<name>A0A1Z5J9I5_FISSO</name>
<feature type="compositionally biased region" description="Basic and acidic residues" evidence="2">
    <location>
        <begin position="479"/>
        <end position="494"/>
    </location>
</feature>
<feature type="compositionally biased region" description="Low complexity" evidence="2">
    <location>
        <begin position="1110"/>
        <end position="1129"/>
    </location>
</feature>
<feature type="region of interest" description="Disordered" evidence="2">
    <location>
        <begin position="1"/>
        <end position="123"/>
    </location>
</feature>
<feature type="compositionally biased region" description="Basic and acidic residues" evidence="2">
    <location>
        <begin position="101"/>
        <end position="123"/>
    </location>
</feature>
<feature type="region of interest" description="Disordered" evidence="2">
    <location>
        <begin position="512"/>
        <end position="533"/>
    </location>
</feature>
<dbReference type="Proteomes" id="UP000198406">
    <property type="component" value="Unassembled WGS sequence"/>
</dbReference>
<feature type="compositionally biased region" description="Polar residues" evidence="2">
    <location>
        <begin position="67"/>
        <end position="100"/>
    </location>
</feature>
<organism evidence="3 4">
    <name type="scientific">Fistulifera solaris</name>
    <name type="common">Oleaginous diatom</name>
    <dbReference type="NCBI Taxonomy" id="1519565"/>
    <lineage>
        <taxon>Eukaryota</taxon>
        <taxon>Sar</taxon>
        <taxon>Stramenopiles</taxon>
        <taxon>Ochrophyta</taxon>
        <taxon>Bacillariophyta</taxon>
        <taxon>Bacillariophyceae</taxon>
        <taxon>Bacillariophycidae</taxon>
        <taxon>Naviculales</taxon>
        <taxon>Naviculaceae</taxon>
        <taxon>Fistulifera</taxon>
    </lineage>
</organism>
<dbReference type="InParanoid" id="A0A1Z5J9I5"/>
<dbReference type="EMBL" id="BDSP01000022">
    <property type="protein sequence ID" value="GAX10616.1"/>
    <property type="molecule type" value="Genomic_DNA"/>
</dbReference>
<accession>A0A1Z5J9I5</accession>
<sequence>MEETPSAPAEHGDPSPLPQPISSEHTDADVSSLQQKSLEGGLAAAAEALKSSEPVESSPDEKIYMSEENQTAKVEAESTPNSVVDNPSEVTAHQFSTKNITDQKEQVKNLPTEHDGNCTTEQEKEIILSENRPTTNSETMVLKKKKIRRISASQEDLVDAFDEFVLRRPLKKKMKVIASSKPEARISIKLLHTVSTEDEDKEIKNDPSTQLDVLQNQTKDIWWDQKDDYNYHDNETFMEFYDETHEEQSEAYQKFLQQRKEQEIRLELRKIEQQDREGRASIERIMAEQMEEKKQQADRNINKYIQRVEQEEKRDLQKLQGMYQQRLEANQQKVTNSMKILQRRQQKEMQVAAQSHQQRVQQQQIPEHIASVEWQNVLRQLQAKHQRQQQEFKKKADELKQKTDADYSREEQKIRTQHETKIKDAEKSRQKLAAKLSSHFQQVRQRYLKRHIQRIVKERNDLTKGAEESEGATNNGESEESKLGRHSMEGREEFNPPMPIKSQQLWLETSPYEPSGAASRHKHRKGVMSQTKRQLSVEIHNEGIWVSVMKTEEDDKRTGSSQPSSEHMATGSSAAREEFIPWGTQAFDFLESIVCGEIPTIFDRTRSFRDTETAQGGQVRCILSDLRVSEEVASFQRAVAAREREESGIEELEKKYNELNELASEVERQASLAENEEKECRSVAESTAKEVAKARRCQDEFRTKFRNYLGPDGNPLQTTNPRDRQELMKATVQYKTMLEKAIRREQAVSQKMTEIKAKVQKLRTNAKTALRNATVAAAALQKKKGARMNVQASATSQALKTDMALNAEKASVRIKETVDILRRTAEKRREQAHQKQTNSFTNSGAQVFPELPMPLRKSIWHKMHRRKQQIILRPTEESLINELRSTTHDILSSKKGEKTMEGLSTSERQQHQVIEKMRKLAAEEKELIKAEQLFLLAMHPAATEELSVIPPAKSNEAWGEPGWQLDLGVQRDTHQAKSILPRAQTFPIFEHLYSEIASAPGRQAASLLETSHLRCLALPQTLFSTASSPAEPLVSVTSQPFTIGDPLHLNEVDMKLGYTFSVRQIPLSTNTPTKRKSLTATERQSTSTASQKKKKPATTSTPVPAPPMPSTMSVPSNAKPKAAKAAAKQQPKKRSTSGVKAPAPAPRTQKSQGETGANRRPSQAGTIPMMPYQYGQTQRQMAQPQQTSQRSQQQQQQQQQYTPQQMAQFRMMQQQQAQQAGGPPNQNYQQPFYPPGMTPQQMQQMQARHQHMMQQSTQPQQQQPPPPNRSPNDNNDPLFMLK</sequence>
<feature type="region of interest" description="Disordered" evidence="2">
    <location>
        <begin position="392"/>
        <end position="425"/>
    </location>
</feature>
<feature type="compositionally biased region" description="Polar residues" evidence="2">
    <location>
        <begin position="1069"/>
        <end position="1083"/>
    </location>
</feature>
<feature type="compositionally biased region" description="Low complexity" evidence="2">
    <location>
        <begin position="1176"/>
        <end position="1231"/>
    </location>
</feature>